<evidence type="ECO:0000313" key="1">
    <source>
        <dbReference type="EMBL" id="ONI41002.1"/>
    </source>
</evidence>
<gene>
    <name evidence="1" type="ORF">AN396_04380</name>
</gene>
<sequence>MDMNQYLQIFIEESKENLQSLNENLLKLESQPDDTQVVNGIFRVAHTLKGMAGTMGFTKMQSLTHSIENVLAEIRNGELTITADMLDILFQCLDALENYVEQIISTSSEGDTTYQNLVDQLEAIIAKKSVDDVAAKSNASAKSDNTPSSSDEIILPAEIETVKNQALNGGLNVFQIKIILSPNCMLKAARSFVIFNDLESIGEIIHSVPDVQDIEDEKFDQYFNVIHVTQESADKVKAAVLSVAEVDGVEICELNLPAISAEEVPAPKAVEEKPVERQPEVHKKNESSPAPATNTTQETPKQLSAGKSVRVNLDRLDTLMNLVSELIIVKTQLEGITSMPHNNNETNYSDSVEYLERITTSLHDAVMKVRMVAVETVFNRFPRLIRDVSRKLGKNIELIMSGEETELDRTVIDEIGDPLIHLLRNAADHGLETTQDRIAAGKPEKGTIYLRAYQDGNSVVIEVEDNGNGIDVEKIRNKAMSKGEIPHDVLLNMSEQEVIGLLFRPSFSMAKEVTDLSGRGVGLDVVKGKITALGGHVEVETMLGKGSKFIVRLPLTLAIIQALMVNIGHEKYAIPLNTIQTIENIHYTDIKLVQNQEVIVLRNQVIPVIRVDKLLDIESTQQENLIVVIIKKGEKQVGFVVDSLIGQQEIVIKPLGKYLNDIHMIAGATILGNGEVALILDINTLI</sequence>
<comment type="caution">
    <text evidence="1">The sequence shown here is derived from an EMBL/GenBank/DDBJ whole genome shotgun (WGS) entry which is preliminary data.</text>
</comment>
<protein>
    <submittedName>
        <fullName evidence="1">Chemotaxis protein CheA</fullName>
    </submittedName>
</protein>
<proteinExistence type="predicted"/>
<name>A0ACC8XDT9_9FIRM</name>
<dbReference type="EMBL" id="LJDB01000043">
    <property type="protein sequence ID" value="ONI41002.1"/>
    <property type="molecule type" value="Genomic_DNA"/>
</dbReference>
<accession>A0ACC8XDT9</accession>
<evidence type="ECO:0000313" key="2">
    <source>
        <dbReference type="Proteomes" id="UP000188605"/>
    </source>
</evidence>
<keyword evidence="2" id="KW-1185">Reference proteome</keyword>
<dbReference type="Proteomes" id="UP000188605">
    <property type="component" value="Unassembled WGS sequence"/>
</dbReference>
<organism evidence="1 2">
    <name type="scientific">Candidatus Epulonipiscium fishelsonii</name>
    <dbReference type="NCBI Taxonomy" id="77094"/>
    <lineage>
        <taxon>Bacteria</taxon>
        <taxon>Bacillati</taxon>
        <taxon>Bacillota</taxon>
        <taxon>Clostridia</taxon>
        <taxon>Lachnospirales</taxon>
        <taxon>Lachnospiraceae</taxon>
        <taxon>Candidatus Epulonipiscium</taxon>
    </lineage>
</organism>
<reference evidence="1" key="1">
    <citation type="submission" date="2016-08" db="EMBL/GenBank/DDBJ databases">
        <authorList>
            <person name="Ngugi D.K."/>
            <person name="Miyake S."/>
            <person name="Stingl U."/>
        </authorList>
    </citation>
    <scope>NUCLEOTIDE SEQUENCE</scope>
    <source>
        <strain evidence="1">SCG-B11WGA-EpuloA1</strain>
    </source>
</reference>